<dbReference type="EMBL" id="SJPE01000001">
    <property type="protein sequence ID" value="TBX71320.1"/>
    <property type="molecule type" value="Genomic_DNA"/>
</dbReference>
<evidence type="ECO:0000256" key="1">
    <source>
        <dbReference type="ARBA" id="ARBA00022729"/>
    </source>
</evidence>
<gene>
    <name evidence="2" type="ORF">EZL74_02095</name>
</gene>
<dbReference type="Proteomes" id="UP000293300">
    <property type="component" value="Unassembled WGS sequence"/>
</dbReference>
<evidence type="ECO:0000313" key="2">
    <source>
        <dbReference type="EMBL" id="TBX71320.1"/>
    </source>
</evidence>
<dbReference type="OrthoDB" id="9806701at2"/>
<comment type="caution">
    <text evidence="2">The sequence shown here is derived from an EMBL/GenBank/DDBJ whole genome shotgun (WGS) entry which is preliminary data.</text>
</comment>
<evidence type="ECO:0000313" key="3">
    <source>
        <dbReference type="Proteomes" id="UP000293300"/>
    </source>
</evidence>
<keyword evidence="3" id="KW-1185">Reference proteome</keyword>
<reference evidence="2 3" key="1">
    <citation type="submission" date="2019-02" db="EMBL/GenBank/DDBJ databases">
        <title>Flavobacterium sp. RD-2-33 isolated from forest soil.</title>
        <authorList>
            <person name="Chaudhary D.K."/>
        </authorList>
    </citation>
    <scope>NUCLEOTIDE SEQUENCE [LARGE SCALE GENOMIC DNA]</scope>
    <source>
        <strain evidence="2 3">RD-2-33</strain>
    </source>
</reference>
<dbReference type="RefSeq" id="WP_131474930.1">
    <property type="nucleotide sequence ID" value="NZ_SJPE01000001.1"/>
</dbReference>
<dbReference type="NCBIfam" id="TIGR04183">
    <property type="entry name" value="Por_Secre_tail"/>
    <property type="match status" value="1"/>
</dbReference>
<dbReference type="InterPro" id="IPR026444">
    <property type="entry name" value="Secre_tail"/>
</dbReference>
<name>A0A4Q9Z585_9FLAO</name>
<dbReference type="AlphaFoldDB" id="A0A4Q9Z585"/>
<organism evidence="2 3">
    <name type="scientific">Flavobacterium silvisoli</name>
    <dbReference type="NCBI Taxonomy" id="2529433"/>
    <lineage>
        <taxon>Bacteria</taxon>
        <taxon>Pseudomonadati</taxon>
        <taxon>Bacteroidota</taxon>
        <taxon>Flavobacteriia</taxon>
        <taxon>Flavobacteriales</taxon>
        <taxon>Flavobacteriaceae</taxon>
        <taxon>Flavobacterium</taxon>
    </lineage>
</organism>
<protein>
    <submittedName>
        <fullName evidence="2">T9SS type A sorting domain-containing protein</fullName>
    </submittedName>
</protein>
<proteinExistence type="predicted"/>
<keyword evidence="1" id="KW-0732">Signal</keyword>
<accession>A0A4Q9Z585</accession>
<sequence length="44" mass="4911">MTIYISSISPKVINQIDISNLPAGYYIAKIDNENSSIQVKLVKK</sequence>